<evidence type="ECO:0000256" key="1">
    <source>
        <dbReference type="ARBA" id="ARBA00010646"/>
    </source>
</evidence>
<dbReference type="PANTHER" id="PTHR34135:SF2">
    <property type="entry name" value="LYSOZYME"/>
    <property type="match status" value="1"/>
</dbReference>
<reference evidence="3 4" key="1">
    <citation type="submission" date="2015-10" db="EMBL/GenBank/DDBJ databases">
        <title>Erysipelothrix larvae sp. LV19 isolated from the larval gut of the rhinoceros beetle, Trypoxylus dichotomus.</title>
        <authorList>
            <person name="Lim S."/>
            <person name="Kim B.-C."/>
        </authorList>
    </citation>
    <scope>NUCLEOTIDE SEQUENCE [LARGE SCALE GENOMIC DNA]</scope>
    <source>
        <strain evidence="3 4">LV19</strain>
    </source>
</reference>
<dbReference type="Pfam" id="PF08230">
    <property type="entry name" value="CW_7"/>
    <property type="match status" value="2"/>
</dbReference>
<dbReference type="RefSeq" id="WP_067632669.1">
    <property type="nucleotide sequence ID" value="NZ_CP013213.1"/>
</dbReference>
<feature type="domain" description="Cpl-7 lysozyme C-terminal" evidence="2">
    <location>
        <begin position="225"/>
        <end position="266"/>
    </location>
</feature>
<dbReference type="InterPro" id="IPR013168">
    <property type="entry name" value="Cpl_7_lyso_C"/>
</dbReference>
<gene>
    <name evidence="3" type="ORF">AOC36_06645</name>
</gene>
<dbReference type="STRING" id="1514105.AOC36_06645"/>
<name>A0A0X8H0L8_9FIRM</name>
<dbReference type="GO" id="GO:0016998">
    <property type="term" value="P:cell wall macromolecule catabolic process"/>
    <property type="evidence" value="ECO:0007669"/>
    <property type="project" value="InterPro"/>
</dbReference>
<feature type="domain" description="Cpl-7 lysozyme C-terminal" evidence="2">
    <location>
        <begin position="271"/>
        <end position="312"/>
    </location>
</feature>
<sequence>MKTKGIDISTWQKPSQINYDQLAKEVDFVILRAGYTGHGTGVSLHKDDVFEKHYKAFHERGIPIGVYWYSCANTKTKSIAEAKKCLEIIKGKTISYPVFIDTEDNYHQRPSGKKAITDALVGFCETVEKAGYYAGIYASSSWFQDLTELDRLAPYDFWVAQWSSKEPTLRHGIWQYTSKGKLNGYSGNLDMNYAYKDYKTIIQSARLNHLGKEENIPAPTEKKSVGALAKEVIQGLWGNGEERKKRLTDAGYDYAAVQSKVNEMLSSKKSIDAIAKEVIRGDWGNGQDRKNKLTNAGYDYISVQKRVNELLK</sequence>
<protein>
    <recommendedName>
        <fullName evidence="2">Cpl-7 lysozyme C-terminal domain-containing protein</fullName>
    </recommendedName>
</protein>
<evidence type="ECO:0000313" key="4">
    <source>
        <dbReference type="Proteomes" id="UP000063781"/>
    </source>
</evidence>
<organism evidence="3 4">
    <name type="scientific">Erysipelothrix larvae</name>
    <dbReference type="NCBI Taxonomy" id="1514105"/>
    <lineage>
        <taxon>Bacteria</taxon>
        <taxon>Bacillati</taxon>
        <taxon>Bacillota</taxon>
        <taxon>Erysipelotrichia</taxon>
        <taxon>Erysipelotrichales</taxon>
        <taxon>Erysipelotrichaceae</taxon>
        <taxon>Erysipelothrix</taxon>
    </lineage>
</organism>
<dbReference type="PROSITE" id="PS51904">
    <property type="entry name" value="GLYCOSYL_HYDROL_F25_2"/>
    <property type="match status" value="1"/>
</dbReference>
<dbReference type="AlphaFoldDB" id="A0A0X8H0L8"/>
<evidence type="ECO:0000313" key="3">
    <source>
        <dbReference type="EMBL" id="AMC93674.1"/>
    </source>
</evidence>
<dbReference type="EMBL" id="CP013213">
    <property type="protein sequence ID" value="AMC93674.1"/>
    <property type="molecule type" value="Genomic_DNA"/>
</dbReference>
<dbReference type="CDD" id="cd06414">
    <property type="entry name" value="GH25_LytC-like"/>
    <property type="match status" value="1"/>
</dbReference>
<dbReference type="PANTHER" id="PTHR34135">
    <property type="entry name" value="LYSOZYME"/>
    <property type="match status" value="1"/>
</dbReference>
<comment type="similarity">
    <text evidence="1">Belongs to the glycosyl hydrolase 25 family.</text>
</comment>
<evidence type="ECO:0000259" key="2">
    <source>
        <dbReference type="SMART" id="SM01095"/>
    </source>
</evidence>
<dbReference type="InterPro" id="IPR002053">
    <property type="entry name" value="Glyco_hydro_25"/>
</dbReference>
<dbReference type="KEGG" id="erl:AOC36_06645"/>
<dbReference type="GO" id="GO:0009253">
    <property type="term" value="P:peptidoglycan catabolic process"/>
    <property type="evidence" value="ECO:0007669"/>
    <property type="project" value="InterPro"/>
</dbReference>
<dbReference type="Gene3D" id="3.20.20.80">
    <property type="entry name" value="Glycosidases"/>
    <property type="match status" value="1"/>
</dbReference>
<dbReference type="OrthoDB" id="1746535at2"/>
<dbReference type="SUPFAM" id="SSF51445">
    <property type="entry name" value="(Trans)glycosidases"/>
    <property type="match status" value="1"/>
</dbReference>
<dbReference type="Pfam" id="PF01183">
    <property type="entry name" value="Glyco_hydro_25"/>
    <property type="match status" value="1"/>
</dbReference>
<dbReference type="SMART" id="SM01095">
    <property type="entry name" value="Cpl-7"/>
    <property type="match status" value="2"/>
</dbReference>
<dbReference type="GO" id="GO:0003796">
    <property type="term" value="F:lysozyme activity"/>
    <property type="evidence" value="ECO:0007669"/>
    <property type="project" value="InterPro"/>
</dbReference>
<dbReference type="Proteomes" id="UP000063781">
    <property type="component" value="Chromosome"/>
</dbReference>
<proteinExistence type="inferred from homology"/>
<keyword evidence="4" id="KW-1185">Reference proteome</keyword>
<dbReference type="GO" id="GO:0016052">
    <property type="term" value="P:carbohydrate catabolic process"/>
    <property type="evidence" value="ECO:0007669"/>
    <property type="project" value="TreeGrafter"/>
</dbReference>
<dbReference type="InterPro" id="IPR017853">
    <property type="entry name" value="GH"/>
</dbReference>
<accession>A0A0X8H0L8</accession>